<evidence type="ECO:0000256" key="1">
    <source>
        <dbReference type="ARBA" id="ARBA00010690"/>
    </source>
</evidence>
<dbReference type="Proteomes" id="UP000076574">
    <property type="component" value="Unassembled WGS sequence"/>
</dbReference>
<name>A0A163ZXS3_9BRAD</name>
<dbReference type="Gene3D" id="3.40.1690.10">
    <property type="entry name" value="secretion proteins EscU"/>
    <property type="match status" value="1"/>
</dbReference>
<dbReference type="GO" id="GO:0009306">
    <property type="term" value="P:protein secretion"/>
    <property type="evidence" value="ECO:0007669"/>
    <property type="project" value="InterPro"/>
</dbReference>
<organism evidence="2 3">
    <name type="scientific">Tardiphaga robiniae</name>
    <dbReference type="NCBI Taxonomy" id="943830"/>
    <lineage>
        <taxon>Bacteria</taxon>
        <taxon>Pseudomonadati</taxon>
        <taxon>Pseudomonadota</taxon>
        <taxon>Alphaproteobacteria</taxon>
        <taxon>Hyphomicrobiales</taxon>
        <taxon>Nitrobacteraceae</taxon>
        <taxon>Tardiphaga</taxon>
    </lineage>
</organism>
<dbReference type="RefSeq" id="WP_068731431.1">
    <property type="nucleotide sequence ID" value="NZ_LVYV01000006.1"/>
</dbReference>
<sequence length="91" mass="9561">MIVQPKGSSKRSLAVALHYDKTGAPVVTAKGKGAIGEKIIEVAKAHNIPIEENEVLAGALSNVELGDEIPAELYKAVAEVLVFVLRLSGRA</sequence>
<keyword evidence="3" id="KW-1185">Reference proteome</keyword>
<proteinExistence type="inferred from homology"/>
<dbReference type="STRING" id="943830.A4A58_24345"/>
<dbReference type="AlphaFoldDB" id="A0A163ZXS3"/>
<dbReference type="InterPro" id="IPR029025">
    <property type="entry name" value="T3SS_substrate_exporter_C"/>
</dbReference>
<dbReference type="SUPFAM" id="SSF160544">
    <property type="entry name" value="EscU C-terminal domain-like"/>
    <property type="match status" value="1"/>
</dbReference>
<dbReference type="OrthoDB" id="5244399at2"/>
<reference evidence="2 3" key="1">
    <citation type="submission" date="2016-03" db="EMBL/GenBank/DDBJ databases">
        <title>Microsymbionts genomes from the relict species Vavilovia formosa (Stev.) Fed.</title>
        <authorList>
            <person name="Kopat V."/>
            <person name="Chirak E."/>
            <person name="Kimeklis A."/>
            <person name="Andronov E."/>
        </authorList>
    </citation>
    <scope>NUCLEOTIDE SEQUENCE [LARGE SCALE GENOMIC DNA]</scope>
    <source>
        <strain evidence="2 3">Vaf07</strain>
    </source>
</reference>
<evidence type="ECO:0000313" key="2">
    <source>
        <dbReference type="EMBL" id="KZD23989.1"/>
    </source>
</evidence>
<accession>A0A163ZXS3</accession>
<gene>
    <name evidence="2" type="ORF">A4A58_24345</name>
</gene>
<dbReference type="PANTHER" id="PTHR30531">
    <property type="entry name" value="FLAGELLAR BIOSYNTHETIC PROTEIN FLHB"/>
    <property type="match status" value="1"/>
</dbReference>
<protein>
    <submittedName>
        <fullName evidence="2">Type III secretion protein</fullName>
    </submittedName>
</protein>
<dbReference type="InterPro" id="IPR006135">
    <property type="entry name" value="T3SS_substrate_exporter"/>
</dbReference>
<dbReference type="Pfam" id="PF01312">
    <property type="entry name" value="Bac_export_2"/>
    <property type="match status" value="1"/>
</dbReference>
<comment type="caution">
    <text evidence="2">The sequence shown here is derived from an EMBL/GenBank/DDBJ whole genome shotgun (WGS) entry which is preliminary data.</text>
</comment>
<comment type="similarity">
    <text evidence="1">Belongs to the type III secretion exporter family.</text>
</comment>
<dbReference type="GO" id="GO:0005886">
    <property type="term" value="C:plasma membrane"/>
    <property type="evidence" value="ECO:0007669"/>
    <property type="project" value="TreeGrafter"/>
</dbReference>
<dbReference type="PANTHER" id="PTHR30531:SF12">
    <property type="entry name" value="FLAGELLAR BIOSYNTHETIC PROTEIN FLHB"/>
    <property type="match status" value="1"/>
</dbReference>
<evidence type="ECO:0000313" key="3">
    <source>
        <dbReference type="Proteomes" id="UP000076574"/>
    </source>
</evidence>
<dbReference type="EMBL" id="LVYV01000006">
    <property type="protein sequence ID" value="KZD23989.1"/>
    <property type="molecule type" value="Genomic_DNA"/>
</dbReference>